<organism evidence="1">
    <name type="scientific">Solanum chacoense</name>
    <name type="common">Chaco potato</name>
    <dbReference type="NCBI Taxonomy" id="4108"/>
    <lineage>
        <taxon>Eukaryota</taxon>
        <taxon>Viridiplantae</taxon>
        <taxon>Streptophyta</taxon>
        <taxon>Embryophyta</taxon>
        <taxon>Tracheophyta</taxon>
        <taxon>Spermatophyta</taxon>
        <taxon>Magnoliopsida</taxon>
        <taxon>eudicotyledons</taxon>
        <taxon>Gunneridae</taxon>
        <taxon>Pentapetalae</taxon>
        <taxon>asterids</taxon>
        <taxon>lamiids</taxon>
        <taxon>Solanales</taxon>
        <taxon>Solanaceae</taxon>
        <taxon>Solanoideae</taxon>
        <taxon>Solaneae</taxon>
        <taxon>Solanum</taxon>
    </lineage>
</organism>
<proteinExistence type="predicted"/>
<accession>A0A0V0HVV5</accession>
<protein>
    <submittedName>
        <fullName evidence="1">Putative ovule protein</fullName>
    </submittedName>
</protein>
<sequence length="102" mass="11431">MFFALRRHHTTTTGVCTSSLHLQISSYSNSSWLTSSTGRYGDAKKSMPEYPRFTVFSAYFTIANIPQSTLIMVRLTHNHCRTSICLSDGSRSLPSSSSLKLY</sequence>
<dbReference type="AlphaFoldDB" id="A0A0V0HVV5"/>
<name>A0A0V0HVV5_SOLCH</name>
<dbReference type="EMBL" id="GEDG01014523">
    <property type="protein sequence ID" value="JAP24311.1"/>
    <property type="molecule type" value="Transcribed_RNA"/>
</dbReference>
<reference evidence="1" key="1">
    <citation type="submission" date="2015-12" db="EMBL/GenBank/DDBJ databases">
        <title>Gene expression during late stages of embryo sac development: a critical building block for successful pollen-pistil interactions.</title>
        <authorList>
            <person name="Liu Y."/>
            <person name="Joly V."/>
            <person name="Sabar M."/>
            <person name="Matton D.P."/>
        </authorList>
    </citation>
    <scope>NUCLEOTIDE SEQUENCE</scope>
</reference>
<evidence type="ECO:0000313" key="1">
    <source>
        <dbReference type="EMBL" id="JAP24311.1"/>
    </source>
</evidence>